<protein>
    <submittedName>
        <fullName evidence="1">Uncharacterized protein</fullName>
    </submittedName>
</protein>
<organism evidence="1 2">
    <name type="scientific">Haloarcula rubra</name>
    <dbReference type="NCBI Taxonomy" id="2487747"/>
    <lineage>
        <taxon>Archaea</taxon>
        <taxon>Methanobacteriati</taxon>
        <taxon>Methanobacteriota</taxon>
        <taxon>Stenosarchaea group</taxon>
        <taxon>Halobacteria</taxon>
        <taxon>Halobacteriales</taxon>
        <taxon>Haloarculaceae</taxon>
        <taxon>Haloarcula</taxon>
    </lineage>
</organism>
<gene>
    <name evidence="1" type="ORF">EGH21_03270</name>
</gene>
<name>A0AAW4PNS3_9EURY</name>
<dbReference type="Proteomes" id="UP001430377">
    <property type="component" value="Unassembled WGS sequence"/>
</dbReference>
<reference evidence="1 2" key="1">
    <citation type="submission" date="2021-06" db="EMBL/GenBank/DDBJ databases">
        <title>Halomicroarcula sp. a new haloarchaeum isolated from saline soil.</title>
        <authorList>
            <person name="Duran-Viseras A."/>
            <person name="Sanchez-Porro C."/>
            <person name="Ventosa A."/>
        </authorList>
    </citation>
    <scope>NUCLEOTIDE SEQUENCE [LARGE SCALE GENOMIC DNA]</scope>
    <source>
        <strain evidence="1 2">F13</strain>
    </source>
</reference>
<dbReference type="EMBL" id="RKLR01000001">
    <property type="protein sequence ID" value="MBX0322047.1"/>
    <property type="molecule type" value="Genomic_DNA"/>
</dbReference>
<dbReference type="AlphaFoldDB" id="A0AAW4PNS3"/>
<evidence type="ECO:0000313" key="1">
    <source>
        <dbReference type="EMBL" id="MBX0322047.1"/>
    </source>
</evidence>
<accession>A0AAW4PNS3</accession>
<sequence length="173" mass="18417">MSRRGQLVLVAAALVAVALAPVVLAYLQLGYHDDVRATAEYDDPTTDTLRVLDRAVATASRDVPGDYAWSRRTAAVTHVRDELRPTVARLETARVERGTVTGIAYNASVATTWADASCPSGPARQFGDCIADRGVVVQDRTDRTHVLAVAVDVTTTTERGTTAVTVVVDATGH</sequence>
<dbReference type="Pfam" id="PF23922">
    <property type="entry name" value="DUF7261"/>
    <property type="match status" value="1"/>
</dbReference>
<keyword evidence="2" id="KW-1185">Reference proteome</keyword>
<evidence type="ECO:0000313" key="2">
    <source>
        <dbReference type="Proteomes" id="UP001430377"/>
    </source>
</evidence>
<dbReference type="InterPro" id="IPR055685">
    <property type="entry name" value="DUF7261"/>
</dbReference>
<comment type="caution">
    <text evidence="1">The sequence shown here is derived from an EMBL/GenBank/DDBJ whole genome shotgun (WGS) entry which is preliminary data.</text>
</comment>
<dbReference type="RefSeq" id="WP_220617031.1">
    <property type="nucleotide sequence ID" value="NZ_RKLR01000001.1"/>
</dbReference>
<proteinExistence type="predicted"/>